<keyword evidence="8" id="KW-0902">Two-component regulatory system</keyword>
<sequence>MEGNHAGNKLAGTRTGKRIIHAAECRSPIGVEQADRACYLLDRNWRFTFVNQIAEDLLRRKQQDLIGEMIWDEFPNAFRSTFYFEYHKVMGQKIKVQFQEYYFPLDKWFEVNASPYKEGIKVEFWDISNDKNKLPLGFFKNQNLFEQHPDALYLIDKNGRYLSVNNGFEKHTGYSKNEAQEMSISSLAAQEDWPKVRYHFSEALKGNAQSYEVPILTKQKEKRYMSITNAPIIENDEVVWIFGIAKDITERICKQKKIREQKELYQLLMRNSQDIISSCTPEGICTYISPAVERLLGYKPAEIIDTLIFNYYHPEDIVYLHWGKRDVDVAKVRIRNKRGVYIWIELSIKAIRNQDGRIEKVMGIGRDISARLQSEAMILKSEKLAMAGQLAAGVAHEIRNPLTAVKGFLQIMQAGNPLKREYLDVMYSEIERIEGIISELLLLAKPNCTTFSHKNIHGILSQVTRLMETEALKEKVLITKLFSEEDFIIHCEENQIKQVFINLIKNSIEAMPSGGVIKIETKRKGSEAVIVLSDTGQGIPQELLPQIGQLFFTSKEKGTGLGLAVSYNIIENHQGEIEIESILNKGTTFTITLPLIE</sequence>
<protein>
    <recommendedName>
        <fullName evidence="2">histidine kinase</fullName>
        <ecNumber evidence="2">2.7.13.3</ecNumber>
    </recommendedName>
</protein>
<keyword evidence="13" id="KW-1185">Reference proteome</keyword>
<dbReference type="PANTHER" id="PTHR43065">
    <property type="entry name" value="SENSOR HISTIDINE KINASE"/>
    <property type="match status" value="1"/>
</dbReference>
<dbReference type="InterPro" id="IPR036890">
    <property type="entry name" value="HATPase_C_sf"/>
</dbReference>
<dbReference type="InterPro" id="IPR013656">
    <property type="entry name" value="PAS_4"/>
</dbReference>
<dbReference type="Pfam" id="PF00512">
    <property type="entry name" value="HisKA"/>
    <property type="match status" value="1"/>
</dbReference>
<keyword evidence="4" id="KW-0808">Transferase</keyword>
<dbReference type="InterPro" id="IPR003594">
    <property type="entry name" value="HATPase_dom"/>
</dbReference>
<evidence type="ECO:0000256" key="2">
    <source>
        <dbReference type="ARBA" id="ARBA00012438"/>
    </source>
</evidence>
<dbReference type="SMART" id="SM00091">
    <property type="entry name" value="PAS"/>
    <property type="match status" value="3"/>
</dbReference>
<dbReference type="PROSITE" id="PS50113">
    <property type="entry name" value="PAC"/>
    <property type="match status" value="2"/>
</dbReference>
<evidence type="ECO:0000256" key="8">
    <source>
        <dbReference type="ARBA" id="ARBA00023012"/>
    </source>
</evidence>
<evidence type="ECO:0000259" key="9">
    <source>
        <dbReference type="PROSITE" id="PS50109"/>
    </source>
</evidence>
<dbReference type="PANTHER" id="PTHR43065:SF34">
    <property type="entry name" value="SPORULATION KINASE A"/>
    <property type="match status" value="1"/>
</dbReference>
<evidence type="ECO:0000256" key="7">
    <source>
        <dbReference type="ARBA" id="ARBA00022840"/>
    </source>
</evidence>
<keyword evidence="5" id="KW-0547">Nucleotide-binding</keyword>
<dbReference type="SMART" id="SM00388">
    <property type="entry name" value="HisKA"/>
    <property type="match status" value="1"/>
</dbReference>
<reference evidence="12 13" key="1">
    <citation type="submission" date="2023-03" db="EMBL/GenBank/DDBJ databases">
        <title>Bacillus Genome Sequencing.</title>
        <authorList>
            <person name="Dunlap C."/>
        </authorList>
    </citation>
    <scope>NUCLEOTIDE SEQUENCE [LARGE SCALE GENOMIC DNA]</scope>
    <source>
        <strain evidence="12 13">B-23453</strain>
    </source>
</reference>
<feature type="domain" description="PAS" evidence="10">
    <location>
        <begin position="144"/>
        <end position="207"/>
    </location>
</feature>
<dbReference type="InterPro" id="IPR036097">
    <property type="entry name" value="HisK_dim/P_sf"/>
</dbReference>
<dbReference type="SUPFAM" id="SSF55785">
    <property type="entry name" value="PYP-like sensor domain (PAS domain)"/>
    <property type="match status" value="3"/>
</dbReference>
<dbReference type="SUPFAM" id="SSF55874">
    <property type="entry name" value="ATPase domain of HSP90 chaperone/DNA topoisomerase II/histidine kinase"/>
    <property type="match status" value="1"/>
</dbReference>
<dbReference type="InterPro" id="IPR013655">
    <property type="entry name" value="PAS_fold_3"/>
</dbReference>
<dbReference type="CDD" id="cd00082">
    <property type="entry name" value="HisKA"/>
    <property type="match status" value="1"/>
</dbReference>
<dbReference type="SMART" id="SM00086">
    <property type="entry name" value="PAC"/>
    <property type="match status" value="2"/>
</dbReference>
<dbReference type="InterPro" id="IPR004358">
    <property type="entry name" value="Sig_transdc_His_kin-like_C"/>
</dbReference>
<dbReference type="PROSITE" id="PS50109">
    <property type="entry name" value="HIS_KIN"/>
    <property type="match status" value="1"/>
</dbReference>
<feature type="domain" description="PAS" evidence="10">
    <location>
        <begin position="261"/>
        <end position="316"/>
    </location>
</feature>
<dbReference type="NCBIfam" id="TIGR00229">
    <property type="entry name" value="sensory_box"/>
    <property type="match status" value="2"/>
</dbReference>
<dbReference type="CDD" id="cd00130">
    <property type="entry name" value="PAS"/>
    <property type="match status" value="3"/>
</dbReference>
<dbReference type="EC" id="2.7.13.3" evidence="2"/>
<proteinExistence type="predicted"/>
<evidence type="ECO:0000313" key="13">
    <source>
        <dbReference type="Proteomes" id="UP001341444"/>
    </source>
</evidence>
<dbReference type="SUPFAM" id="SSF47384">
    <property type="entry name" value="Homodimeric domain of signal transducing histidine kinase"/>
    <property type="match status" value="1"/>
</dbReference>
<evidence type="ECO:0000256" key="3">
    <source>
        <dbReference type="ARBA" id="ARBA00022553"/>
    </source>
</evidence>
<organism evidence="12 13">
    <name type="scientific">Heyndrickxia acidicola</name>
    <dbReference type="NCBI Taxonomy" id="209389"/>
    <lineage>
        <taxon>Bacteria</taxon>
        <taxon>Bacillati</taxon>
        <taxon>Bacillota</taxon>
        <taxon>Bacilli</taxon>
        <taxon>Bacillales</taxon>
        <taxon>Bacillaceae</taxon>
        <taxon>Heyndrickxia</taxon>
    </lineage>
</organism>
<feature type="domain" description="Histidine kinase" evidence="9">
    <location>
        <begin position="393"/>
        <end position="597"/>
    </location>
</feature>
<evidence type="ECO:0000256" key="1">
    <source>
        <dbReference type="ARBA" id="ARBA00000085"/>
    </source>
</evidence>
<keyword evidence="7" id="KW-0067">ATP-binding</keyword>
<comment type="catalytic activity">
    <reaction evidence="1">
        <text>ATP + protein L-histidine = ADP + protein N-phospho-L-histidine.</text>
        <dbReference type="EC" id="2.7.13.3"/>
    </reaction>
</comment>
<dbReference type="Proteomes" id="UP001341444">
    <property type="component" value="Unassembled WGS sequence"/>
</dbReference>
<keyword evidence="3" id="KW-0597">Phosphoprotein</keyword>
<dbReference type="RefSeq" id="WP_066268955.1">
    <property type="nucleotide sequence ID" value="NZ_JARMAB010000012.1"/>
</dbReference>
<dbReference type="PRINTS" id="PR00344">
    <property type="entry name" value="BCTRLSENSOR"/>
</dbReference>
<dbReference type="Pfam" id="PF08447">
    <property type="entry name" value="PAS_3"/>
    <property type="match status" value="1"/>
</dbReference>
<dbReference type="Pfam" id="PF08448">
    <property type="entry name" value="PAS_4"/>
    <property type="match status" value="1"/>
</dbReference>
<evidence type="ECO:0000256" key="4">
    <source>
        <dbReference type="ARBA" id="ARBA00022679"/>
    </source>
</evidence>
<dbReference type="CDD" id="cd00075">
    <property type="entry name" value="HATPase"/>
    <property type="match status" value="1"/>
</dbReference>
<comment type="caution">
    <text evidence="12">The sequence shown here is derived from an EMBL/GenBank/DDBJ whole genome shotgun (WGS) entry which is preliminary data.</text>
</comment>
<dbReference type="Gene3D" id="1.10.287.130">
    <property type="match status" value="1"/>
</dbReference>
<dbReference type="PROSITE" id="PS50112">
    <property type="entry name" value="PAS"/>
    <property type="match status" value="2"/>
</dbReference>
<dbReference type="InterPro" id="IPR005467">
    <property type="entry name" value="His_kinase_dom"/>
</dbReference>
<evidence type="ECO:0000259" key="11">
    <source>
        <dbReference type="PROSITE" id="PS50113"/>
    </source>
</evidence>
<accession>A0ABU6MFC3</accession>
<evidence type="ECO:0000256" key="6">
    <source>
        <dbReference type="ARBA" id="ARBA00022777"/>
    </source>
</evidence>
<dbReference type="Gene3D" id="3.30.565.10">
    <property type="entry name" value="Histidine kinase-like ATPase, C-terminal domain"/>
    <property type="match status" value="1"/>
</dbReference>
<evidence type="ECO:0000259" key="10">
    <source>
        <dbReference type="PROSITE" id="PS50112"/>
    </source>
</evidence>
<keyword evidence="6" id="KW-0418">Kinase</keyword>
<dbReference type="InterPro" id="IPR000700">
    <property type="entry name" value="PAS-assoc_C"/>
</dbReference>
<dbReference type="SMART" id="SM00387">
    <property type="entry name" value="HATPase_c"/>
    <property type="match status" value="1"/>
</dbReference>
<dbReference type="EMBL" id="JARMAB010000012">
    <property type="protein sequence ID" value="MED1203366.1"/>
    <property type="molecule type" value="Genomic_DNA"/>
</dbReference>
<dbReference type="InterPro" id="IPR003661">
    <property type="entry name" value="HisK_dim/P_dom"/>
</dbReference>
<dbReference type="Pfam" id="PF00989">
    <property type="entry name" value="PAS"/>
    <property type="match status" value="1"/>
</dbReference>
<dbReference type="Pfam" id="PF02518">
    <property type="entry name" value="HATPase_c"/>
    <property type="match status" value="1"/>
</dbReference>
<feature type="domain" description="PAC" evidence="11">
    <location>
        <begin position="209"/>
        <end position="260"/>
    </location>
</feature>
<evidence type="ECO:0000313" key="12">
    <source>
        <dbReference type="EMBL" id="MED1203366.1"/>
    </source>
</evidence>
<dbReference type="InterPro" id="IPR001610">
    <property type="entry name" value="PAC"/>
</dbReference>
<dbReference type="InterPro" id="IPR013767">
    <property type="entry name" value="PAS_fold"/>
</dbReference>
<dbReference type="InterPro" id="IPR000014">
    <property type="entry name" value="PAS"/>
</dbReference>
<dbReference type="InterPro" id="IPR035965">
    <property type="entry name" value="PAS-like_dom_sf"/>
</dbReference>
<gene>
    <name evidence="12" type="ORF">P4T90_09780</name>
</gene>
<evidence type="ECO:0000256" key="5">
    <source>
        <dbReference type="ARBA" id="ARBA00022741"/>
    </source>
</evidence>
<name>A0ABU6MFC3_9BACI</name>
<dbReference type="Gene3D" id="3.30.450.20">
    <property type="entry name" value="PAS domain"/>
    <property type="match status" value="3"/>
</dbReference>
<feature type="domain" description="PAC" evidence="11">
    <location>
        <begin position="328"/>
        <end position="380"/>
    </location>
</feature>